<keyword evidence="4 10" id="KW-1133">Transmembrane helix</keyword>
<dbReference type="EMBL" id="CAWUHD010000015">
    <property type="protein sequence ID" value="CAK7214891.1"/>
    <property type="molecule type" value="Genomic_DNA"/>
</dbReference>
<comment type="pathway">
    <text evidence="2">Mycotoxin biosynthesis.</text>
</comment>
<accession>A0ABP0B5T1</accession>
<keyword evidence="3 10" id="KW-0812">Transmembrane</keyword>
<evidence type="ECO:0000256" key="1">
    <source>
        <dbReference type="ARBA" id="ARBA00004167"/>
    </source>
</evidence>
<evidence type="ECO:0000256" key="5">
    <source>
        <dbReference type="ARBA" id="ARBA00023026"/>
    </source>
</evidence>
<comment type="caution">
    <text evidence="11">The sequence shown here is derived from an EMBL/GenBank/DDBJ whole genome shotgun (WGS) entry which is preliminary data.</text>
</comment>
<feature type="transmembrane region" description="Helical" evidence="10">
    <location>
        <begin position="78"/>
        <end position="98"/>
    </location>
</feature>
<dbReference type="Proteomes" id="UP001642482">
    <property type="component" value="Unassembled WGS sequence"/>
</dbReference>
<feature type="compositionally biased region" description="Acidic residues" evidence="9">
    <location>
        <begin position="37"/>
        <end position="46"/>
    </location>
</feature>
<evidence type="ECO:0000256" key="6">
    <source>
        <dbReference type="ARBA" id="ARBA00023136"/>
    </source>
</evidence>
<evidence type="ECO:0000256" key="3">
    <source>
        <dbReference type="ARBA" id="ARBA00022692"/>
    </source>
</evidence>
<evidence type="ECO:0008006" key="13">
    <source>
        <dbReference type="Google" id="ProtNLM"/>
    </source>
</evidence>
<evidence type="ECO:0000313" key="12">
    <source>
        <dbReference type="Proteomes" id="UP001642482"/>
    </source>
</evidence>
<dbReference type="InterPro" id="IPR021765">
    <property type="entry name" value="UstYa-like"/>
</dbReference>
<evidence type="ECO:0000256" key="8">
    <source>
        <dbReference type="ARBA" id="ARBA00035112"/>
    </source>
</evidence>
<evidence type="ECO:0000256" key="9">
    <source>
        <dbReference type="SAM" id="MobiDB-lite"/>
    </source>
</evidence>
<keyword evidence="6 10" id="KW-0472">Membrane</keyword>
<reference evidence="11 12" key="1">
    <citation type="submission" date="2024-01" db="EMBL/GenBank/DDBJ databases">
        <authorList>
            <person name="Allen C."/>
            <person name="Tagirdzhanova G."/>
        </authorList>
    </citation>
    <scope>NUCLEOTIDE SEQUENCE [LARGE SCALE GENOMIC DNA]</scope>
</reference>
<evidence type="ECO:0000256" key="7">
    <source>
        <dbReference type="ARBA" id="ARBA00023180"/>
    </source>
</evidence>
<organism evidence="11 12">
    <name type="scientific">Sporothrix eucalyptigena</name>
    <dbReference type="NCBI Taxonomy" id="1812306"/>
    <lineage>
        <taxon>Eukaryota</taxon>
        <taxon>Fungi</taxon>
        <taxon>Dikarya</taxon>
        <taxon>Ascomycota</taxon>
        <taxon>Pezizomycotina</taxon>
        <taxon>Sordariomycetes</taxon>
        <taxon>Sordariomycetidae</taxon>
        <taxon>Ophiostomatales</taxon>
        <taxon>Ophiostomataceae</taxon>
        <taxon>Sporothrix</taxon>
    </lineage>
</organism>
<evidence type="ECO:0000256" key="10">
    <source>
        <dbReference type="SAM" id="Phobius"/>
    </source>
</evidence>
<dbReference type="Pfam" id="PF11807">
    <property type="entry name" value="UstYa"/>
    <property type="match status" value="1"/>
</dbReference>
<protein>
    <recommendedName>
        <fullName evidence="13">Cyclochlorotine biosynthesis protein O</fullName>
    </recommendedName>
</protein>
<evidence type="ECO:0000313" key="11">
    <source>
        <dbReference type="EMBL" id="CAK7214891.1"/>
    </source>
</evidence>
<keyword evidence="12" id="KW-1185">Reference proteome</keyword>
<keyword evidence="7" id="KW-0325">Glycoprotein</keyword>
<name>A0ABP0B5T1_9PEZI</name>
<comment type="similarity">
    <text evidence="8">Belongs to the ustYa family.</text>
</comment>
<comment type="subcellular location">
    <subcellularLocation>
        <location evidence="1">Membrane</location>
        <topology evidence="1">Single-pass membrane protein</topology>
    </subcellularLocation>
</comment>
<evidence type="ECO:0000256" key="4">
    <source>
        <dbReference type="ARBA" id="ARBA00022989"/>
    </source>
</evidence>
<keyword evidence="5" id="KW-0843">Virulence</keyword>
<sequence>MPPSHSKLLGGTPRRWGPWIAKKDKEVYSPVSSSSAEDGEGDDSVEHEDASMLHGKSVDGSLRGRLPQRRTSMLRRTILLFPWITSLLLAGFSLYLVLLVRHEQRFPAFGRMHWSPNEFGPVREHITPLDISFTGGVNFNEQGEMYKPHPGKDTYVGAGPLVDKEWDVLTFGRYFVISDDEARETFGPSYQEYYNEQFDGYVIGLDMFHTLHCLNNLRKLIHPEYYPVVDDPRAKMHDSHCIDQLRQQIMCAGDATPVPVKWHAAARRSYVESDVVHTCRNFRQLKNFTLDRFYRSDARIQDMLIH</sequence>
<proteinExistence type="inferred from homology"/>
<evidence type="ECO:0000256" key="2">
    <source>
        <dbReference type="ARBA" id="ARBA00004685"/>
    </source>
</evidence>
<dbReference type="PANTHER" id="PTHR33365:SF4">
    <property type="entry name" value="CYCLOCHLOROTINE BIOSYNTHESIS PROTEIN O"/>
    <property type="match status" value="1"/>
</dbReference>
<dbReference type="PANTHER" id="PTHR33365">
    <property type="entry name" value="YALI0B05434P"/>
    <property type="match status" value="1"/>
</dbReference>
<feature type="region of interest" description="Disordered" evidence="9">
    <location>
        <begin position="26"/>
        <end position="64"/>
    </location>
</feature>
<gene>
    <name evidence="11" type="ORF">SEUCBS140593_002343</name>
</gene>